<dbReference type="CDD" id="cd15482">
    <property type="entry name" value="Sialidase_non-viral"/>
    <property type="match status" value="1"/>
</dbReference>
<dbReference type="RefSeq" id="WP_129748944.1">
    <property type="nucleotide sequence ID" value="NZ_JUIV01000025.1"/>
</dbReference>
<reference evidence="1 2" key="1">
    <citation type="submission" date="2014-12" db="EMBL/GenBank/DDBJ databases">
        <title>Genome sequence of Flavobacterium anhuiense RCM74.</title>
        <authorList>
            <person name="Kim J.F."/>
            <person name="Song J.Y."/>
            <person name="Kwak M.-J."/>
            <person name="Lee S.-W."/>
        </authorList>
    </citation>
    <scope>NUCLEOTIDE SEQUENCE [LARGE SCALE GENOMIC DNA]</scope>
    <source>
        <strain evidence="1 2">RCM74</strain>
    </source>
</reference>
<gene>
    <name evidence="1" type="ORF">NU08_4298</name>
</gene>
<dbReference type="InterPro" id="IPR015943">
    <property type="entry name" value="WD40/YVTN_repeat-like_dom_sf"/>
</dbReference>
<name>A0A444VT75_9FLAO</name>
<sequence>MSTNHNRIKVADLETSERDKILSTNSSGELEFRDINSIKTDSYNGLDYTEEGKALDARQGKILKGLIDNIKDTLKTYFDTIYLGISNDQNVLGIKTFLNGTLGIRNAANTFTSFFSNSNTASRTYTLQNRNGTLLDNTDLSTINSSLATKQSVFTGTTNYIPKSLNATTLGSSRLIDNGISFGIGIINNPTKDITLGYQINREIGVEESNNSNEGRDLTITAGRTINYAPAGFVSLNDIGRPYFGVVQTANKDILATSGNSIYKQDPSTGYFNQSISLTGSAKGMFIDDFNNLFVIVGNSLQKQTNSTGPFITETGITPRNYVYIDNTPNGDVYAVMSYSEQGGATNEYIYKRTGNMGDFLPVNSIQGRWNSLACSKINGWIYAGLKGSGLYQSKDNGSTWQLIYTYGNINNVVVLPNGTIYISSFWGGSPNYLYSVNHGVTFIDSGNAMPFNFGVMKSIPNGNVYCFGMSNNQSMALQSNYAIGSPDLNGGTLKLKAGTGKGIGQSRLQFLTGQKTTSGTDMQIETVRAYIDENGYMIWTQMPTYPDNVSAIAGGLPIGCEYKTSTGDRKIVY</sequence>
<dbReference type="EMBL" id="JUIV01000025">
    <property type="protein sequence ID" value="RYJ36690.1"/>
    <property type="molecule type" value="Genomic_DNA"/>
</dbReference>
<dbReference type="Gene3D" id="2.130.10.10">
    <property type="entry name" value="YVTN repeat-like/Quinoprotein amine dehydrogenase"/>
    <property type="match status" value="1"/>
</dbReference>
<dbReference type="AlphaFoldDB" id="A0A444VT75"/>
<evidence type="ECO:0000313" key="1">
    <source>
        <dbReference type="EMBL" id="RYJ36690.1"/>
    </source>
</evidence>
<dbReference type="Proteomes" id="UP000290433">
    <property type="component" value="Unassembled WGS sequence"/>
</dbReference>
<dbReference type="InterPro" id="IPR036278">
    <property type="entry name" value="Sialidase_sf"/>
</dbReference>
<protein>
    <submittedName>
        <fullName evidence="1">Uncharacterized protein</fullName>
    </submittedName>
</protein>
<accession>A0A444VT75</accession>
<dbReference type="SUPFAM" id="SSF50939">
    <property type="entry name" value="Sialidases"/>
    <property type="match status" value="1"/>
</dbReference>
<proteinExistence type="predicted"/>
<comment type="caution">
    <text evidence="1">The sequence shown here is derived from an EMBL/GenBank/DDBJ whole genome shotgun (WGS) entry which is preliminary data.</text>
</comment>
<dbReference type="OrthoDB" id="1375847at2"/>
<organism evidence="1 2">
    <name type="scientific">Flavobacterium anhuiense</name>
    <dbReference type="NCBI Taxonomy" id="459526"/>
    <lineage>
        <taxon>Bacteria</taxon>
        <taxon>Pseudomonadati</taxon>
        <taxon>Bacteroidota</taxon>
        <taxon>Flavobacteriia</taxon>
        <taxon>Flavobacteriales</taxon>
        <taxon>Flavobacteriaceae</taxon>
        <taxon>Flavobacterium</taxon>
    </lineage>
</organism>
<evidence type="ECO:0000313" key="2">
    <source>
        <dbReference type="Proteomes" id="UP000290433"/>
    </source>
</evidence>